<dbReference type="RefSeq" id="XP_026288755.2">
    <property type="nucleotide sequence ID" value="XM_026432970.2"/>
</dbReference>
<dbReference type="PROSITE" id="PS50815">
    <property type="entry name" value="HORMA"/>
    <property type="match status" value="1"/>
</dbReference>
<dbReference type="Gene3D" id="3.30.900.10">
    <property type="entry name" value="HORMA domain"/>
    <property type="match status" value="1"/>
</dbReference>
<name>A0A6J1TAR1_FRAOC</name>
<organism evidence="2 3">
    <name type="scientific">Frankliniella occidentalis</name>
    <name type="common">Western flower thrips</name>
    <name type="synonym">Euthrips occidentalis</name>
    <dbReference type="NCBI Taxonomy" id="133901"/>
    <lineage>
        <taxon>Eukaryota</taxon>
        <taxon>Metazoa</taxon>
        <taxon>Ecdysozoa</taxon>
        <taxon>Arthropoda</taxon>
        <taxon>Hexapoda</taxon>
        <taxon>Insecta</taxon>
        <taxon>Pterygota</taxon>
        <taxon>Neoptera</taxon>
        <taxon>Paraneoptera</taxon>
        <taxon>Thysanoptera</taxon>
        <taxon>Terebrantia</taxon>
        <taxon>Thripoidea</taxon>
        <taxon>Thripidae</taxon>
        <taxon>Frankliniella</taxon>
    </lineage>
</organism>
<protein>
    <submittedName>
        <fullName evidence="3">Mitotic spindle assembly checkpoint protein MAD2B</fullName>
    </submittedName>
</protein>
<dbReference type="CTD" id="40677"/>
<gene>
    <name evidence="3" type="primary">LOC113213795</name>
</gene>
<dbReference type="KEGG" id="foc:113213795"/>
<keyword evidence="2" id="KW-1185">Reference proteome</keyword>
<sequence>MSSQARSIDIVDILVEFLEVSIHHLLFLRNLYPPSIFVLRKMYNIPVQVSQHPGLNQYIIETLRSAKALLRSSHLKCLSVCFYSDNEIPIERFVFDILSIHENFRIDHDFSDTYLVKLRDGFRAFCLKVAAIDMKPLTENCSFQIHLQTTEQGSQALANDPAFEGFPWIELEATEKEIPDPQLAPLRTIESDFIKIQMYREMTSR</sequence>
<proteinExistence type="predicted"/>
<dbReference type="PANTHER" id="PTHR11842">
    <property type="entry name" value="MITOTIC SPINDLE ASSEMBLY CHECKPOINT PROTEIN MAD2"/>
    <property type="match status" value="1"/>
</dbReference>
<dbReference type="AlphaFoldDB" id="A0A6J1TAR1"/>
<evidence type="ECO:0000313" key="2">
    <source>
        <dbReference type="Proteomes" id="UP000504606"/>
    </source>
</evidence>
<dbReference type="GeneID" id="113213795"/>
<dbReference type="InterPro" id="IPR045091">
    <property type="entry name" value="Mad2-like"/>
</dbReference>
<feature type="domain" description="HORMA" evidence="1">
    <location>
        <begin position="8"/>
        <end position="200"/>
    </location>
</feature>
<dbReference type="Pfam" id="PF02301">
    <property type="entry name" value="HORMA"/>
    <property type="match status" value="1"/>
</dbReference>
<dbReference type="PANTHER" id="PTHR11842:SF10">
    <property type="entry name" value="MITOTIC SPINDLE ASSEMBLY CHECKPOINT PROTEIN MAD2B"/>
    <property type="match status" value="1"/>
</dbReference>
<dbReference type="InterPro" id="IPR036570">
    <property type="entry name" value="HORMA_dom_sf"/>
</dbReference>
<dbReference type="OrthoDB" id="21254at2759"/>
<evidence type="ECO:0000313" key="3">
    <source>
        <dbReference type="RefSeq" id="XP_026288755.2"/>
    </source>
</evidence>
<dbReference type="GO" id="GO:0016035">
    <property type="term" value="C:zeta DNA polymerase complex"/>
    <property type="evidence" value="ECO:0007669"/>
    <property type="project" value="TreeGrafter"/>
</dbReference>
<dbReference type="SUPFAM" id="SSF56019">
    <property type="entry name" value="The spindle assembly checkpoint protein mad2"/>
    <property type="match status" value="1"/>
</dbReference>
<dbReference type="Proteomes" id="UP000504606">
    <property type="component" value="Unplaced"/>
</dbReference>
<evidence type="ECO:0000259" key="1">
    <source>
        <dbReference type="PROSITE" id="PS50815"/>
    </source>
</evidence>
<dbReference type="InterPro" id="IPR003511">
    <property type="entry name" value="HORMA_dom"/>
</dbReference>
<reference evidence="3" key="1">
    <citation type="submission" date="2025-08" db="UniProtKB">
        <authorList>
            <consortium name="RefSeq"/>
        </authorList>
    </citation>
    <scope>IDENTIFICATION</scope>
    <source>
        <tissue evidence="3">Whole organism</tissue>
    </source>
</reference>
<accession>A0A6J1TAR1</accession>